<evidence type="ECO:0000256" key="1">
    <source>
        <dbReference type="ARBA" id="ARBA00022801"/>
    </source>
</evidence>
<dbReference type="EMBL" id="AP019400">
    <property type="protein sequence ID" value="BBI32870.1"/>
    <property type="molecule type" value="Genomic_DNA"/>
</dbReference>
<dbReference type="OrthoDB" id="9795554at2"/>
<name>A0A3T1D433_9BACL</name>
<dbReference type="InterPro" id="IPR005181">
    <property type="entry name" value="SASA"/>
</dbReference>
<protein>
    <recommendedName>
        <fullName evidence="2">Sialate O-acetylesterase domain-containing protein</fullName>
    </recommendedName>
</protein>
<dbReference type="Pfam" id="PF03629">
    <property type="entry name" value="SASA"/>
    <property type="match status" value="1"/>
</dbReference>
<feature type="domain" description="Sialate O-acetylesterase" evidence="2">
    <location>
        <begin position="116"/>
        <end position="347"/>
    </location>
</feature>
<sequence>MLKPFGVQIVEGPQHWAVVQQHRGYGDIYLKGISSTKLEITADHALVYARVVSEDGSGAVLPWTLCLMGDGLEWSVTLQAIPAGGLYRIETCLRLDDDQPMELATRGDMIHHVAVGDIWVIAGQSNAAGYGRGPVNDPPEMGIHLLRHSGKWDLATHPFNESTNTVQGLNGEPVNPGHSPYLAFARLIKKETGMPIGFLQTALGGSPLERWDPDQDGDLYRNMMNVIESAGEKVRGILWYQGCSDCDSENAPTYLERFTRVVNHWREDLGDDALPILTVQLNRYAEYSGGEEGNRCWGIVRNAQRLAAKQLEQLYVVPALDCPLSDIIHNSPAGNLIIGERLARTALANLYGKEMPHQAPDITNASISTVTSDGRATLLLEFSNVAGELFAMGPGEIVFSIDDDLGLMPITSWTTRTGGRVELELPRPIEGTAVVHGAFEANPAAALPIDTGTYLPMLSFYNFTIQ</sequence>
<proteinExistence type="predicted"/>
<dbReference type="GO" id="GO:0016787">
    <property type="term" value="F:hydrolase activity"/>
    <property type="evidence" value="ECO:0007669"/>
    <property type="project" value="UniProtKB-KW"/>
</dbReference>
<dbReference type="Gene3D" id="3.40.50.1110">
    <property type="entry name" value="SGNH hydrolase"/>
    <property type="match status" value="1"/>
</dbReference>
<dbReference type="PANTHER" id="PTHR31988:SF19">
    <property type="entry name" value="9-O-ACETYL-N-ACETYLNEURAMINIC ACID DEACETYLASE-RELATED"/>
    <property type="match status" value="1"/>
</dbReference>
<reference evidence="3 4" key="1">
    <citation type="submission" date="2019-01" db="EMBL/GenBank/DDBJ databases">
        <title>Complete genome sequence of Cohnella hallensis HS21 isolated from Korean fir (Abies koreana) rhizospheric soil.</title>
        <authorList>
            <person name="Jiang L."/>
            <person name="Kang S.W."/>
            <person name="Kim S."/>
            <person name="Jung J."/>
            <person name="Kim C.Y."/>
            <person name="Kim D.H."/>
            <person name="Kim S.W."/>
            <person name="Lee J."/>
        </authorList>
    </citation>
    <scope>NUCLEOTIDE SEQUENCE [LARGE SCALE GENOMIC DNA]</scope>
    <source>
        <strain evidence="3 4">HS21</strain>
    </source>
</reference>
<evidence type="ECO:0000313" key="3">
    <source>
        <dbReference type="EMBL" id="BBI32870.1"/>
    </source>
</evidence>
<dbReference type="KEGG" id="cohn:KCTCHS21_22690"/>
<evidence type="ECO:0000313" key="4">
    <source>
        <dbReference type="Proteomes" id="UP000289856"/>
    </source>
</evidence>
<dbReference type="Proteomes" id="UP000289856">
    <property type="component" value="Chromosome"/>
</dbReference>
<evidence type="ECO:0000259" key="2">
    <source>
        <dbReference type="Pfam" id="PF03629"/>
    </source>
</evidence>
<keyword evidence="1" id="KW-0378">Hydrolase</keyword>
<accession>A0A3T1D433</accession>
<dbReference type="InterPro" id="IPR052940">
    <property type="entry name" value="Carb_Esterase_6"/>
</dbReference>
<dbReference type="InterPro" id="IPR036514">
    <property type="entry name" value="SGNH_hydro_sf"/>
</dbReference>
<dbReference type="SUPFAM" id="SSF52266">
    <property type="entry name" value="SGNH hydrolase"/>
    <property type="match status" value="1"/>
</dbReference>
<dbReference type="PANTHER" id="PTHR31988">
    <property type="entry name" value="ESTERASE, PUTATIVE (DUF303)-RELATED"/>
    <property type="match status" value="1"/>
</dbReference>
<keyword evidence="4" id="KW-1185">Reference proteome</keyword>
<dbReference type="RefSeq" id="WP_130607725.1">
    <property type="nucleotide sequence ID" value="NZ_AP019400.1"/>
</dbReference>
<gene>
    <name evidence="3" type="ORF">KCTCHS21_22690</name>
</gene>
<dbReference type="AlphaFoldDB" id="A0A3T1D433"/>
<organism evidence="3 4">
    <name type="scientific">Cohnella abietis</name>
    <dbReference type="NCBI Taxonomy" id="2507935"/>
    <lineage>
        <taxon>Bacteria</taxon>
        <taxon>Bacillati</taxon>
        <taxon>Bacillota</taxon>
        <taxon>Bacilli</taxon>
        <taxon>Bacillales</taxon>
        <taxon>Paenibacillaceae</taxon>
        <taxon>Cohnella</taxon>
    </lineage>
</organism>